<reference evidence="2 3" key="1">
    <citation type="submission" date="2016-11" db="EMBL/GenBank/DDBJ databases">
        <authorList>
            <person name="Jaros S."/>
            <person name="Januszkiewicz K."/>
            <person name="Wedrychowicz H."/>
        </authorList>
    </citation>
    <scope>NUCLEOTIDE SEQUENCE [LARGE SCALE GENOMIC DNA]</scope>
    <source>
        <strain evidence="2 3">DSM 25660</strain>
    </source>
</reference>
<protein>
    <submittedName>
        <fullName evidence="2">Uncharacterized protein</fullName>
    </submittedName>
</protein>
<dbReference type="EMBL" id="FQVQ01000015">
    <property type="protein sequence ID" value="SHF67902.1"/>
    <property type="molecule type" value="Genomic_DNA"/>
</dbReference>
<gene>
    <name evidence="2" type="ORF">SAMN05444377_11581</name>
</gene>
<keyword evidence="1" id="KW-1133">Transmembrane helix</keyword>
<feature type="transmembrane region" description="Helical" evidence="1">
    <location>
        <begin position="40"/>
        <end position="58"/>
    </location>
</feature>
<name>A0A1M5DM99_9FLAO</name>
<evidence type="ECO:0000313" key="3">
    <source>
        <dbReference type="Proteomes" id="UP000184147"/>
    </source>
</evidence>
<sequence>MKSQKRLNVFALLIALVTGYKCYVHFNFTTFSFEKPVLDTLYLIAFLFAVGVLLKDFFTFQKKEEN</sequence>
<dbReference type="STRING" id="1124188.SAMN05444377_11581"/>
<dbReference type="Proteomes" id="UP000184147">
    <property type="component" value="Unassembled WGS sequence"/>
</dbReference>
<evidence type="ECO:0000313" key="2">
    <source>
        <dbReference type="EMBL" id="SHF67902.1"/>
    </source>
</evidence>
<dbReference type="AlphaFoldDB" id="A0A1M5DM99"/>
<keyword evidence="3" id="KW-1185">Reference proteome</keyword>
<accession>A0A1M5DM99</accession>
<proteinExistence type="predicted"/>
<organism evidence="2 3">
    <name type="scientific">Flavobacterium fontis</name>
    <dbReference type="NCBI Taxonomy" id="1124188"/>
    <lineage>
        <taxon>Bacteria</taxon>
        <taxon>Pseudomonadati</taxon>
        <taxon>Bacteroidota</taxon>
        <taxon>Flavobacteriia</taxon>
        <taxon>Flavobacteriales</taxon>
        <taxon>Flavobacteriaceae</taxon>
        <taxon>Flavobacterium</taxon>
    </lineage>
</organism>
<evidence type="ECO:0000256" key="1">
    <source>
        <dbReference type="SAM" id="Phobius"/>
    </source>
</evidence>
<keyword evidence="1" id="KW-0812">Transmembrane</keyword>
<keyword evidence="1" id="KW-0472">Membrane</keyword>
<feature type="transmembrane region" description="Helical" evidence="1">
    <location>
        <begin position="7"/>
        <end position="28"/>
    </location>
</feature>